<dbReference type="AlphaFoldDB" id="A0A1I7B9A0"/>
<evidence type="ECO:0000259" key="2">
    <source>
        <dbReference type="PROSITE" id="PS50222"/>
    </source>
</evidence>
<dbReference type="eggNOG" id="ENOG5033BY6">
    <property type="taxonomic scope" value="Bacteria"/>
</dbReference>
<dbReference type="PROSITE" id="PS00018">
    <property type="entry name" value="EF_HAND_1"/>
    <property type="match status" value="2"/>
</dbReference>
<dbReference type="PROSITE" id="PS50222">
    <property type="entry name" value="EF_HAND_2"/>
    <property type="match status" value="1"/>
</dbReference>
<dbReference type="STRING" id="999627.SAMN05216236_10923"/>
<keyword evidence="1" id="KW-0732">Signal</keyword>
<dbReference type="SUPFAM" id="SSF47473">
    <property type="entry name" value="EF-hand"/>
    <property type="match status" value="1"/>
</dbReference>
<feature type="domain" description="EF-hand" evidence="2">
    <location>
        <begin position="25"/>
        <end position="49"/>
    </location>
</feature>
<feature type="signal peptide" evidence="1">
    <location>
        <begin position="1"/>
        <end position="22"/>
    </location>
</feature>
<evidence type="ECO:0000313" key="4">
    <source>
        <dbReference type="Proteomes" id="UP000182466"/>
    </source>
</evidence>
<gene>
    <name evidence="3" type="ORF">SAMN05216236_10923</name>
</gene>
<protein>
    <submittedName>
        <fullName evidence="3">EF hand</fullName>
    </submittedName>
</protein>
<organism evidence="3 4">
    <name type="scientific">Sedimentitalea nanhaiensis</name>
    <dbReference type="NCBI Taxonomy" id="999627"/>
    <lineage>
        <taxon>Bacteria</taxon>
        <taxon>Pseudomonadati</taxon>
        <taxon>Pseudomonadota</taxon>
        <taxon>Alphaproteobacteria</taxon>
        <taxon>Rhodobacterales</taxon>
        <taxon>Paracoccaceae</taxon>
        <taxon>Sedimentitalea</taxon>
    </lineage>
</organism>
<dbReference type="EMBL" id="FPAW01000009">
    <property type="protein sequence ID" value="SFT83753.1"/>
    <property type="molecule type" value="Genomic_DNA"/>
</dbReference>
<dbReference type="OrthoDB" id="5470953at2"/>
<sequence length="79" mass="8032">MTLKTLTFLSAFGLALPGLAMAATELDTNGDGLLTLDEVQAVLPETTAESFSAMDTNADGALDADEVSVAQDAGLMPKG</sequence>
<dbReference type="RefSeq" id="WP_027261663.1">
    <property type="nucleotide sequence ID" value="NZ_FPAW01000009.1"/>
</dbReference>
<dbReference type="InterPro" id="IPR002048">
    <property type="entry name" value="EF_hand_dom"/>
</dbReference>
<keyword evidence="4" id="KW-1185">Reference proteome</keyword>
<accession>A0A1I7B9A0</accession>
<proteinExistence type="predicted"/>
<feature type="chain" id="PRO_5010162514" evidence="1">
    <location>
        <begin position="23"/>
        <end position="79"/>
    </location>
</feature>
<evidence type="ECO:0000256" key="1">
    <source>
        <dbReference type="SAM" id="SignalP"/>
    </source>
</evidence>
<dbReference type="InterPro" id="IPR018247">
    <property type="entry name" value="EF_Hand_1_Ca_BS"/>
</dbReference>
<name>A0A1I7B9A0_9RHOB</name>
<dbReference type="Pfam" id="PF13202">
    <property type="entry name" value="EF-hand_5"/>
    <property type="match status" value="2"/>
</dbReference>
<dbReference type="Proteomes" id="UP000182466">
    <property type="component" value="Unassembled WGS sequence"/>
</dbReference>
<evidence type="ECO:0000313" key="3">
    <source>
        <dbReference type="EMBL" id="SFT83753.1"/>
    </source>
</evidence>
<reference evidence="3 4" key="1">
    <citation type="submission" date="2016-10" db="EMBL/GenBank/DDBJ databases">
        <authorList>
            <person name="de Groot N.N."/>
        </authorList>
    </citation>
    <scope>NUCLEOTIDE SEQUENCE [LARGE SCALE GENOMIC DNA]</scope>
    <source>
        <strain evidence="3 4">CGMCC 1.10959</strain>
    </source>
</reference>
<dbReference type="InterPro" id="IPR011992">
    <property type="entry name" value="EF-hand-dom_pair"/>
</dbReference>
<dbReference type="GO" id="GO:0005509">
    <property type="term" value="F:calcium ion binding"/>
    <property type="evidence" value="ECO:0007669"/>
    <property type="project" value="InterPro"/>
</dbReference>
<dbReference type="Gene3D" id="1.10.238.10">
    <property type="entry name" value="EF-hand"/>
    <property type="match status" value="1"/>
</dbReference>